<accession>Q3ACU1</accession>
<evidence type="ECO:0000313" key="1">
    <source>
        <dbReference type="EMBL" id="ABB16009.1"/>
    </source>
</evidence>
<sequence>MPVFLLKEAFLFKNHFAYNVITRREVSPWSF</sequence>
<dbReference type="Proteomes" id="UP000002706">
    <property type="component" value="Chromosome"/>
</dbReference>
<dbReference type="EMBL" id="CP000141">
    <property type="protein sequence ID" value="ABB16009.1"/>
    <property type="molecule type" value="Genomic_DNA"/>
</dbReference>
<proteinExistence type="predicted"/>
<dbReference type="KEGG" id="chy:CHY_1199"/>
<gene>
    <name evidence="1" type="ordered locus">CHY_1199</name>
</gene>
<dbReference type="AlphaFoldDB" id="Q3ACU1"/>
<dbReference type="STRING" id="246194.CHY_1199"/>
<name>Q3ACU1_CARHZ</name>
<dbReference type="InParanoid" id="Q3ACU1"/>
<dbReference type="HOGENOM" id="CLU_3395700_0_0_9"/>
<keyword evidence="2" id="KW-1185">Reference proteome</keyword>
<evidence type="ECO:0000313" key="2">
    <source>
        <dbReference type="Proteomes" id="UP000002706"/>
    </source>
</evidence>
<reference evidence="1 2" key="1">
    <citation type="journal article" date="2005" name="PLoS Genet.">
        <title>Life in hot carbon monoxide: the complete genome sequence of Carboxydothermus hydrogenoformans Z-2901.</title>
        <authorList>
            <person name="Wu M."/>
            <person name="Ren Q."/>
            <person name="Durkin A.S."/>
            <person name="Daugherty S.C."/>
            <person name="Brinkac L.M."/>
            <person name="Dodson R.J."/>
            <person name="Madupu R."/>
            <person name="Sullivan S.A."/>
            <person name="Kolonay J.F."/>
            <person name="Haft D.H."/>
            <person name="Nelson W.C."/>
            <person name="Tallon L.J."/>
            <person name="Jones K.M."/>
            <person name="Ulrich L.E."/>
            <person name="Gonzalez J.M."/>
            <person name="Zhulin I.B."/>
            <person name="Robb F.T."/>
            <person name="Eisen J.A."/>
        </authorList>
    </citation>
    <scope>NUCLEOTIDE SEQUENCE [LARGE SCALE GENOMIC DNA]</scope>
    <source>
        <strain evidence="2">ATCC BAA-161 / DSM 6008 / Z-2901</strain>
    </source>
</reference>
<organism evidence="1 2">
    <name type="scientific">Carboxydothermus hydrogenoformans (strain ATCC BAA-161 / DSM 6008 / Z-2901)</name>
    <dbReference type="NCBI Taxonomy" id="246194"/>
    <lineage>
        <taxon>Bacteria</taxon>
        <taxon>Bacillati</taxon>
        <taxon>Bacillota</taxon>
        <taxon>Clostridia</taxon>
        <taxon>Thermoanaerobacterales</taxon>
        <taxon>Thermoanaerobacteraceae</taxon>
        <taxon>Carboxydothermus</taxon>
    </lineage>
</organism>
<protein>
    <submittedName>
        <fullName evidence="1">Uncharacterized protein</fullName>
    </submittedName>
</protein>